<accession>A0A0N4XQ54</accession>
<dbReference type="AlphaFoldDB" id="A0A0N4XQ54"/>
<dbReference type="WBParaSite" id="NBR_0002254801-mRNA-1">
    <property type="protein sequence ID" value="NBR_0002254801-mRNA-1"/>
    <property type="gene ID" value="NBR_0002254801"/>
</dbReference>
<reference evidence="4 5" key="1">
    <citation type="submission" date="2017-02" db="UniProtKB">
        <authorList>
            <consortium name="WormBaseParasite"/>
        </authorList>
    </citation>
    <scope>IDENTIFICATION</scope>
</reference>
<evidence type="ECO:0000313" key="5">
    <source>
        <dbReference type="WBParaSite" id="NBR_0002254801-mRNA-1"/>
    </source>
</evidence>
<proteinExistence type="predicted"/>
<dbReference type="EMBL" id="UYSL01028322">
    <property type="protein sequence ID" value="VDL87458.1"/>
    <property type="molecule type" value="Genomic_DNA"/>
</dbReference>
<evidence type="ECO:0000313" key="2">
    <source>
        <dbReference type="EMBL" id="VDL87458.1"/>
    </source>
</evidence>
<protein>
    <submittedName>
        <fullName evidence="4 5">Abnormal embryogenesis protein 30 (inferred by orthology to a C. elegans protein)</fullName>
    </submittedName>
</protein>
<sequence>MYACLVHFMYSMELSKKDWESESKIFANRLNSTPHDLKLGDALLNSLLGGAPGPLAERWLIFGVSLLTLT</sequence>
<dbReference type="STRING" id="27835.A0A0N4XQ54"/>
<evidence type="ECO:0000313" key="4">
    <source>
        <dbReference type="WBParaSite" id="NBR_0000465601-mRNA-1"/>
    </source>
</evidence>
<dbReference type="WBParaSite" id="NBR_0000465601-mRNA-1">
    <property type="protein sequence ID" value="NBR_0000465601-mRNA-1"/>
    <property type="gene ID" value="NBR_0000465601"/>
</dbReference>
<dbReference type="EMBL" id="UYSL01009172">
    <property type="protein sequence ID" value="VDL68248.1"/>
    <property type="molecule type" value="Genomic_DNA"/>
</dbReference>
<dbReference type="Proteomes" id="UP000271162">
    <property type="component" value="Unassembled WGS sequence"/>
</dbReference>
<name>A0A0N4XQ54_NIPBR</name>
<gene>
    <name evidence="2" type="ORF">NBR_LOCUS22549</name>
    <name evidence="1" type="ORF">NBR_LOCUS4659</name>
</gene>
<keyword evidence="3" id="KW-1185">Reference proteome</keyword>
<evidence type="ECO:0000313" key="3">
    <source>
        <dbReference type="Proteomes" id="UP000271162"/>
    </source>
</evidence>
<organism evidence="4">
    <name type="scientific">Nippostrongylus brasiliensis</name>
    <name type="common">Rat hookworm</name>
    <dbReference type="NCBI Taxonomy" id="27835"/>
    <lineage>
        <taxon>Eukaryota</taxon>
        <taxon>Metazoa</taxon>
        <taxon>Ecdysozoa</taxon>
        <taxon>Nematoda</taxon>
        <taxon>Chromadorea</taxon>
        <taxon>Rhabditida</taxon>
        <taxon>Rhabditina</taxon>
        <taxon>Rhabditomorpha</taxon>
        <taxon>Strongyloidea</taxon>
        <taxon>Heligmosomidae</taxon>
        <taxon>Nippostrongylus</taxon>
    </lineage>
</organism>
<evidence type="ECO:0000313" key="1">
    <source>
        <dbReference type="EMBL" id="VDL68248.1"/>
    </source>
</evidence>
<reference evidence="1 3" key="2">
    <citation type="submission" date="2018-11" db="EMBL/GenBank/DDBJ databases">
        <authorList>
            <consortium name="Pathogen Informatics"/>
        </authorList>
    </citation>
    <scope>NUCLEOTIDE SEQUENCE [LARGE SCALE GENOMIC DNA]</scope>
</reference>